<feature type="non-terminal residue" evidence="2">
    <location>
        <position position="766"/>
    </location>
</feature>
<protein>
    <recommendedName>
        <fullName evidence="3">Outer membrane lipoprotein BamD-like domain-containing protein</fullName>
    </recommendedName>
</protein>
<comment type="caution">
    <text evidence="2">The sequence shown here is derived from an EMBL/GenBank/DDBJ whole genome shotgun (WGS) entry which is preliminary data.</text>
</comment>
<name>A0A0F9HRS3_9ZZZZ</name>
<organism evidence="2">
    <name type="scientific">marine sediment metagenome</name>
    <dbReference type="NCBI Taxonomy" id="412755"/>
    <lineage>
        <taxon>unclassified sequences</taxon>
        <taxon>metagenomes</taxon>
        <taxon>ecological metagenomes</taxon>
    </lineage>
</organism>
<dbReference type="InterPro" id="IPR011990">
    <property type="entry name" value="TPR-like_helical_dom_sf"/>
</dbReference>
<feature type="region of interest" description="Disordered" evidence="1">
    <location>
        <begin position="1"/>
        <end position="53"/>
    </location>
</feature>
<gene>
    <name evidence="2" type="ORF">LCGC14_1965410</name>
</gene>
<sequence>VPWVGDVGGGMLLGADGSFLGEKTTSEKRRPRPPARPAPSGAARAPEPQPVAELAKADTKMLAAIRSQQQRRAAQIARLRDQLTYKPQAQGQRGRGAQQQQRAPVVPVLSDAEITRQEKALAAAYDIFKAIRAKYAATPTAEQARGEIMIMIQHWRSIARWQRAAKLGGQFLADNPTDRELPRLRLTVARDLLAWAAQPGKKETSRQERLSQVADRFGQARAALGVIAKDFPREKAIVHDAQWELATSFLTQARAVDAFSPTLARGQYVRAAGELQQVAATYHDHPNIARIPQMLWGIAAELAGRRYHDEAITVWNGLIIRYPTHSLARQAAESIARTYRDGLKRPLLAAETYLEINFTRGGADLGVQNQIYQIGLGLRNEKRWVEALHVLEVFVDSFPRHPSAGQALTMVGHIHQTNEAWTDAIAAYQRVINEFPKGTWGRDAKWSIAECTINLSQWRKATDAYRSYLTDYAKDAKAAEGKRRMGILKDLARYQALVDEAGQRKAFDAQYQIAEIVLGKLTNPVKAIIEYRKVAVKWPKSHLADDALFKVGMTYLSMGQTAKAREALLDVARKYATSPLADDALYRVGKSYEDESLRLAGVTRNQTIQFAQKKAQRDAYRQAQGRRGRFRASQEALIAGLRKGGKDKAAEMQMARFAAQKQQFQGANVAVAAQMAGQQAEALSAAQLAEREDKINAALRRAVESYLKASKVAGADRADEALLRMAGIYADKLKDADAAMKTYQEIVRQFSGSAVAEDASWRIAQY</sequence>
<dbReference type="InterPro" id="IPR019734">
    <property type="entry name" value="TPR_rpt"/>
</dbReference>
<dbReference type="Pfam" id="PF13174">
    <property type="entry name" value="TPR_6"/>
    <property type="match status" value="2"/>
</dbReference>
<accession>A0A0F9HRS3</accession>
<reference evidence="2" key="1">
    <citation type="journal article" date="2015" name="Nature">
        <title>Complex archaea that bridge the gap between prokaryotes and eukaryotes.</title>
        <authorList>
            <person name="Spang A."/>
            <person name="Saw J.H."/>
            <person name="Jorgensen S.L."/>
            <person name="Zaremba-Niedzwiedzka K."/>
            <person name="Martijn J."/>
            <person name="Lind A.E."/>
            <person name="van Eijk R."/>
            <person name="Schleper C."/>
            <person name="Guy L."/>
            <person name="Ettema T.J."/>
        </authorList>
    </citation>
    <scope>NUCLEOTIDE SEQUENCE</scope>
</reference>
<evidence type="ECO:0000313" key="2">
    <source>
        <dbReference type="EMBL" id="KKL84370.1"/>
    </source>
</evidence>
<dbReference type="AlphaFoldDB" id="A0A0F9HRS3"/>
<feature type="compositionally biased region" description="Gly residues" evidence="1">
    <location>
        <begin position="1"/>
        <end position="12"/>
    </location>
</feature>
<evidence type="ECO:0000256" key="1">
    <source>
        <dbReference type="SAM" id="MobiDB-lite"/>
    </source>
</evidence>
<dbReference type="Gene3D" id="1.25.40.10">
    <property type="entry name" value="Tetratricopeptide repeat domain"/>
    <property type="match status" value="4"/>
</dbReference>
<proteinExistence type="predicted"/>
<dbReference type="EMBL" id="LAZR01021714">
    <property type="protein sequence ID" value="KKL84370.1"/>
    <property type="molecule type" value="Genomic_DNA"/>
</dbReference>
<evidence type="ECO:0008006" key="3">
    <source>
        <dbReference type="Google" id="ProtNLM"/>
    </source>
</evidence>
<feature type="non-terminal residue" evidence="2">
    <location>
        <position position="1"/>
    </location>
</feature>
<dbReference type="SUPFAM" id="SSF48452">
    <property type="entry name" value="TPR-like"/>
    <property type="match status" value="2"/>
</dbReference>